<keyword evidence="7" id="KW-0092">Biotin</keyword>
<reference evidence="10" key="2">
    <citation type="submission" date="2025-08" db="UniProtKB">
        <authorList>
            <consortium name="RefSeq"/>
        </authorList>
    </citation>
    <scope>IDENTIFICATION</scope>
</reference>
<evidence type="ECO:0000256" key="7">
    <source>
        <dbReference type="ARBA" id="ARBA00023267"/>
    </source>
</evidence>
<evidence type="ECO:0000256" key="5">
    <source>
        <dbReference type="ARBA" id="ARBA00023157"/>
    </source>
</evidence>
<feature type="signal peptide" evidence="8">
    <location>
        <begin position="1"/>
        <end position="19"/>
    </location>
</feature>
<comment type="similarity">
    <text evidence="2">Belongs to the avidin/streptavidin family.</text>
</comment>
<evidence type="ECO:0000256" key="6">
    <source>
        <dbReference type="ARBA" id="ARBA00023180"/>
    </source>
</evidence>
<dbReference type="Gene3D" id="2.40.128.30">
    <property type="entry name" value="Avidin-like"/>
    <property type="match status" value="1"/>
</dbReference>
<dbReference type="Pfam" id="PF01382">
    <property type="entry name" value="Avidin"/>
    <property type="match status" value="1"/>
</dbReference>
<keyword evidence="5" id="KW-1015">Disulfide bond</keyword>
<dbReference type="RefSeq" id="XP_072849208.1">
    <property type="nucleotide sequence ID" value="XM_072993107.1"/>
</dbReference>
<protein>
    <submittedName>
        <fullName evidence="10">Avidin-like</fullName>
    </submittedName>
</protein>
<feature type="chain" id="PRO_5046967413" evidence="8">
    <location>
        <begin position="20"/>
        <end position="160"/>
    </location>
</feature>
<keyword evidence="3" id="KW-0964">Secreted</keyword>
<dbReference type="GeneID" id="110082831"/>
<evidence type="ECO:0000256" key="3">
    <source>
        <dbReference type="ARBA" id="ARBA00022525"/>
    </source>
</evidence>
<dbReference type="InterPro" id="IPR036896">
    <property type="entry name" value="Avidin-like_sf"/>
</dbReference>
<evidence type="ECO:0000256" key="8">
    <source>
        <dbReference type="SAM" id="SignalP"/>
    </source>
</evidence>
<organism evidence="9 10">
    <name type="scientific">Pogona vitticeps</name>
    <name type="common">central bearded dragon</name>
    <dbReference type="NCBI Taxonomy" id="103695"/>
    <lineage>
        <taxon>Eukaryota</taxon>
        <taxon>Metazoa</taxon>
        <taxon>Chordata</taxon>
        <taxon>Craniata</taxon>
        <taxon>Vertebrata</taxon>
        <taxon>Euteleostomi</taxon>
        <taxon>Lepidosauria</taxon>
        <taxon>Squamata</taxon>
        <taxon>Bifurcata</taxon>
        <taxon>Unidentata</taxon>
        <taxon>Episquamata</taxon>
        <taxon>Toxicofera</taxon>
        <taxon>Iguania</taxon>
        <taxon>Acrodonta</taxon>
        <taxon>Agamidae</taxon>
        <taxon>Amphibolurinae</taxon>
        <taxon>Pogona</taxon>
    </lineage>
</organism>
<dbReference type="InterPro" id="IPR005468">
    <property type="entry name" value="Avidin/str"/>
</dbReference>
<evidence type="ECO:0000313" key="10">
    <source>
        <dbReference type="RefSeq" id="XP_072849208.1"/>
    </source>
</evidence>
<sequence>MAQQAALRLVGFFLPLLLGWPGGAPALGASTPNTTPEKCRLTGTWVNDLGSKMVISEVDNGGQFTGSYLTAVSSVENAVIRESPLHGIQHHPSRRAQPTFGLTVHWDFSESVTVFAGQCFVNEKGEETLETMWLLRSEEKTHADDWKATRVGRNVFLRIK</sequence>
<dbReference type="PANTHER" id="PTHR34399:SF3">
    <property type="entry name" value="AVID PROTEIN-RELATED"/>
    <property type="match status" value="1"/>
</dbReference>
<name>A0ABM5FUX2_9SAUR</name>
<evidence type="ECO:0000256" key="1">
    <source>
        <dbReference type="ARBA" id="ARBA00004613"/>
    </source>
</evidence>
<comment type="subcellular location">
    <subcellularLocation>
        <location evidence="1">Secreted</location>
    </subcellularLocation>
</comment>
<keyword evidence="9" id="KW-1185">Reference proteome</keyword>
<proteinExistence type="inferred from homology"/>
<dbReference type="InterPro" id="IPR005469">
    <property type="entry name" value="Avidin"/>
</dbReference>
<dbReference type="PROSITE" id="PS51326">
    <property type="entry name" value="AVIDIN_2"/>
    <property type="match status" value="1"/>
</dbReference>
<dbReference type="PRINTS" id="PR00709">
    <property type="entry name" value="AVIDIN"/>
</dbReference>
<dbReference type="Proteomes" id="UP001652642">
    <property type="component" value="Chromosome 2"/>
</dbReference>
<evidence type="ECO:0000256" key="4">
    <source>
        <dbReference type="ARBA" id="ARBA00022729"/>
    </source>
</evidence>
<evidence type="ECO:0000313" key="9">
    <source>
        <dbReference type="Proteomes" id="UP001652642"/>
    </source>
</evidence>
<dbReference type="InterPro" id="IPR051764">
    <property type="entry name" value="Avidin/Streptavidin-rel"/>
</dbReference>
<reference evidence="9" key="1">
    <citation type="submission" date="2025-05" db="UniProtKB">
        <authorList>
            <consortium name="RefSeq"/>
        </authorList>
    </citation>
    <scope>NUCLEOTIDE SEQUENCE [LARGE SCALE GENOMIC DNA]</scope>
</reference>
<keyword evidence="4 8" id="KW-0732">Signal</keyword>
<gene>
    <name evidence="10" type="primary">LOC110082831</name>
</gene>
<dbReference type="PANTHER" id="PTHR34399">
    <property type="entry name" value="AVIDIN-RELATED"/>
    <property type="match status" value="1"/>
</dbReference>
<dbReference type="SUPFAM" id="SSF50876">
    <property type="entry name" value="Avidin/streptavidin"/>
    <property type="match status" value="1"/>
</dbReference>
<evidence type="ECO:0000256" key="2">
    <source>
        <dbReference type="ARBA" id="ARBA00006297"/>
    </source>
</evidence>
<keyword evidence="6" id="KW-0325">Glycoprotein</keyword>
<accession>A0ABM5FUX2</accession>